<proteinExistence type="predicted"/>
<gene>
    <name evidence="1" type="ORF">BCV71DRAFT_254909</name>
</gene>
<accession>A0A1X0S5B6</accession>
<evidence type="ECO:0000313" key="2">
    <source>
        <dbReference type="Proteomes" id="UP000242381"/>
    </source>
</evidence>
<name>A0A1X0S5B6_RHIZD</name>
<reference evidence="1 2" key="1">
    <citation type="journal article" date="2016" name="Proc. Natl. Acad. Sci. U.S.A.">
        <title>Lipid metabolic changes in an early divergent fungus govern the establishment of a mutualistic symbiosis with endobacteria.</title>
        <authorList>
            <person name="Lastovetsky O.A."/>
            <person name="Gaspar M.L."/>
            <person name="Mondo S.J."/>
            <person name="LaButti K.M."/>
            <person name="Sandor L."/>
            <person name="Grigoriev I.V."/>
            <person name="Henry S.A."/>
            <person name="Pawlowska T.E."/>
        </authorList>
    </citation>
    <scope>NUCLEOTIDE SEQUENCE [LARGE SCALE GENOMIC DNA]</scope>
    <source>
        <strain evidence="1 2">ATCC 11559</strain>
    </source>
</reference>
<dbReference type="AlphaFoldDB" id="A0A1X0S5B6"/>
<organism evidence="1 2">
    <name type="scientific">Rhizopus microsporus</name>
    <dbReference type="NCBI Taxonomy" id="58291"/>
    <lineage>
        <taxon>Eukaryota</taxon>
        <taxon>Fungi</taxon>
        <taxon>Fungi incertae sedis</taxon>
        <taxon>Mucoromycota</taxon>
        <taxon>Mucoromycotina</taxon>
        <taxon>Mucoromycetes</taxon>
        <taxon>Mucorales</taxon>
        <taxon>Mucorineae</taxon>
        <taxon>Rhizopodaceae</taxon>
        <taxon>Rhizopus</taxon>
    </lineage>
</organism>
<sequence length="178" mass="20224">MPMIQVAGFSRKLSVLSLPKKKVPVEGFLFFLFSKSLNQIRTGPLENLINFISTIDDMLDDLRKICHYNGSSDDNVIKSILTEVNQKKRPLLLHFATTELAYDAANCLKRSSDTVVPENQDKIIILINRVRYINRNHTVNIDPNTTVNSCRHINEEGKEKDLTWLRVLDNTAKKAKGG</sequence>
<dbReference type="EMBL" id="KV921312">
    <property type="protein sequence ID" value="ORE19348.1"/>
    <property type="molecule type" value="Genomic_DNA"/>
</dbReference>
<protein>
    <submittedName>
        <fullName evidence="1">Uncharacterized protein</fullName>
    </submittedName>
</protein>
<evidence type="ECO:0000313" key="1">
    <source>
        <dbReference type="EMBL" id="ORE19348.1"/>
    </source>
</evidence>
<dbReference type="Proteomes" id="UP000242381">
    <property type="component" value="Unassembled WGS sequence"/>
</dbReference>
<dbReference type="VEuPathDB" id="FungiDB:BCV72DRAFT_238344"/>